<dbReference type="InterPro" id="IPR058630">
    <property type="entry name" value="T4_Y16D"/>
</dbReference>
<dbReference type="KEGG" id="vg:54981616"/>
<dbReference type="Proteomes" id="UP000222256">
    <property type="component" value="Segment"/>
</dbReference>
<keyword evidence="2" id="KW-1185">Reference proteome</keyword>
<dbReference type="GeneID" id="54981616"/>
<sequence>MFKKMISAAANVFEVYDKNGNYLQDVTLVDCCHMGRNMQGVYHLLREEFGCTFKAKKELGDNGQGFVDESGHFHNRSDAFKIATFSGQPFNPKYTLPTNRLDSSCIRHFPEESNLYEYGKSNTFKYSFNQKVKVQVFNIITTGVIIKRQSYETNLGINFKYTLEYGEGTHEIVEAWEKDLDFVKGLPLGEMK</sequence>
<name>A0A223LHE0_9CAUD</name>
<dbReference type="EMBL" id="MF370964">
    <property type="protein sequence ID" value="ASU03293.1"/>
    <property type="molecule type" value="Genomic_DNA"/>
</dbReference>
<evidence type="ECO:0000313" key="2">
    <source>
        <dbReference type="Proteomes" id="UP000222256"/>
    </source>
</evidence>
<accession>A0A223LHE0</accession>
<reference evidence="1 2" key="1">
    <citation type="submission" date="2017-06" db="EMBL/GenBank/DDBJ databases">
        <title>A Novel Lytic Pseudoalteromonas phage Isolated from Qingdao coast of China.</title>
        <authorList>
            <person name="Li H."/>
        </authorList>
    </citation>
    <scope>NUCLEOTIDE SEQUENCE [LARGE SCALE GENOMIC DNA]</scope>
</reference>
<protein>
    <submittedName>
        <fullName evidence="1">Uncharacterized protein</fullName>
    </submittedName>
</protein>
<dbReference type="Pfam" id="PF26092">
    <property type="entry name" value="T4_Y16D"/>
    <property type="match status" value="1"/>
</dbReference>
<evidence type="ECO:0000313" key="1">
    <source>
        <dbReference type="EMBL" id="ASU03293.1"/>
    </source>
</evidence>
<dbReference type="RefSeq" id="YP_009791434.1">
    <property type="nucleotide sequence ID" value="NC_047839.1"/>
</dbReference>
<proteinExistence type="predicted"/>
<organism evidence="1 2">
    <name type="scientific">Pseudoalteromonas phage J2-1</name>
    <dbReference type="NCBI Taxonomy" id="2023998"/>
    <lineage>
        <taxon>Viruses</taxon>
        <taxon>Duplodnaviria</taxon>
        <taxon>Heunggongvirae</taxon>
        <taxon>Uroviricota</taxon>
        <taxon>Caudoviricetes</taxon>
        <taxon>Qingdaovirus</taxon>
        <taxon>Qingdaovirus J21</taxon>
    </lineage>
</organism>